<evidence type="ECO:0000313" key="2">
    <source>
        <dbReference type="Proteomes" id="UP000803844"/>
    </source>
</evidence>
<proteinExistence type="predicted"/>
<reference evidence="1" key="1">
    <citation type="journal article" date="2020" name="Phytopathology">
        <title>Genome sequence of the chestnut blight fungus Cryphonectria parasitica EP155: A fundamental resource for an archetypical invasive plant pathogen.</title>
        <authorList>
            <person name="Crouch J.A."/>
            <person name="Dawe A."/>
            <person name="Aerts A."/>
            <person name="Barry K."/>
            <person name="Churchill A.C.L."/>
            <person name="Grimwood J."/>
            <person name="Hillman B."/>
            <person name="Milgroom M.G."/>
            <person name="Pangilinan J."/>
            <person name="Smith M."/>
            <person name="Salamov A."/>
            <person name="Schmutz J."/>
            <person name="Yadav J."/>
            <person name="Grigoriev I.V."/>
            <person name="Nuss D."/>
        </authorList>
    </citation>
    <scope>NUCLEOTIDE SEQUENCE</scope>
    <source>
        <strain evidence="1">EP155</strain>
    </source>
</reference>
<dbReference type="RefSeq" id="XP_040780366.1">
    <property type="nucleotide sequence ID" value="XM_040915709.1"/>
</dbReference>
<feature type="non-terminal residue" evidence="1">
    <location>
        <position position="66"/>
    </location>
</feature>
<dbReference type="Proteomes" id="UP000803844">
    <property type="component" value="Unassembled WGS sequence"/>
</dbReference>
<feature type="non-terminal residue" evidence="1">
    <location>
        <position position="1"/>
    </location>
</feature>
<evidence type="ECO:0008006" key="3">
    <source>
        <dbReference type="Google" id="ProtNLM"/>
    </source>
</evidence>
<dbReference type="EMBL" id="MU032344">
    <property type="protein sequence ID" value="KAF3769405.1"/>
    <property type="molecule type" value="Genomic_DNA"/>
</dbReference>
<name>A0A9P4YAE3_CRYP1</name>
<sequence length="66" mass="7603">LSFKLFDNELYIFRNEKTGVLLILYIDNMLIASLILSDINEVAAAISKRFNLKHLGNPEKFLSFNI</sequence>
<gene>
    <name evidence="1" type="ORF">M406DRAFT_224914</name>
</gene>
<accession>A0A9P4YAE3</accession>
<dbReference type="OrthoDB" id="3562068at2759"/>
<comment type="caution">
    <text evidence="1">The sequence shown here is derived from an EMBL/GenBank/DDBJ whole genome shotgun (WGS) entry which is preliminary data.</text>
</comment>
<organism evidence="1 2">
    <name type="scientific">Cryphonectria parasitica (strain ATCC 38755 / EP155)</name>
    <dbReference type="NCBI Taxonomy" id="660469"/>
    <lineage>
        <taxon>Eukaryota</taxon>
        <taxon>Fungi</taxon>
        <taxon>Dikarya</taxon>
        <taxon>Ascomycota</taxon>
        <taxon>Pezizomycotina</taxon>
        <taxon>Sordariomycetes</taxon>
        <taxon>Sordariomycetidae</taxon>
        <taxon>Diaporthales</taxon>
        <taxon>Cryphonectriaceae</taxon>
        <taxon>Cryphonectria-Endothia species complex</taxon>
        <taxon>Cryphonectria</taxon>
    </lineage>
</organism>
<dbReference type="AlphaFoldDB" id="A0A9P4YAE3"/>
<keyword evidence="2" id="KW-1185">Reference proteome</keyword>
<protein>
    <recommendedName>
        <fullName evidence="3">Reverse transcriptase Ty1/copia-type domain-containing protein</fullName>
    </recommendedName>
</protein>
<evidence type="ECO:0000313" key="1">
    <source>
        <dbReference type="EMBL" id="KAF3769405.1"/>
    </source>
</evidence>
<dbReference type="GeneID" id="63832838"/>